<dbReference type="AlphaFoldDB" id="A0AA88YKZ2"/>
<dbReference type="InterPro" id="IPR016135">
    <property type="entry name" value="UBQ-conjugating_enzyme/RWD"/>
</dbReference>
<comment type="caution">
    <text evidence="2">The sequence shown here is derived from an EMBL/GenBank/DDBJ whole genome shotgun (WGS) entry which is preliminary data.</text>
</comment>
<dbReference type="PROSITE" id="PS50127">
    <property type="entry name" value="UBC_2"/>
    <property type="match status" value="1"/>
</dbReference>
<evidence type="ECO:0000313" key="2">
    <source>
        <dbReference type="EMBL" id="KAK3098899.1"/>
    </source>
</evidence>
<name>A0AA88YKZ2_PINIB</name>
<proteinExistence type="predicted"/>
<accession>A0AA88YKZ2</accession>
<gene>
    <name evidence="2" type="ORF">FSP39_024125</name>
</gene>
<feature type="domain" description="UBC core" evidence="1">
    <location>
        <begin position="163"/>
        <end position="320"/>
    </location>
</feature>
<sequence>MACLIDLKQDIKLLESIFPKDHEVFQIHSATVDELTCRFIPKPGQRHEIHANITENYPHSAPIWFSEDDEQSVSAAIEVVAEVKTEKYNILHQVKTLVSHLCQEFDISIPDGMARVDAALREKGIDVPEDDSSDEEDDGFHYMEEDVPVENKPKEEEVTGSVQATDRLMKELRDIYRSESYKNGIFSVDLVNESLYEWHVKLKKVDPDSALHHDLKQYKEKDGRDHILLSFLFKDNFPFEPPFVRVINPVLQGGYVLGGGAICMELLTRQGWTSAYGMESVILQISATLVKGKARIQFGASKVGLPHLRRMDSLYDINDI</sequence>
<dbReference type="Gene3D" id="3.10.110.10">
    <property type="entry name" value="Ubiquitin Conjugating Enzyme"/>
    <property type="match status" value="1"/>
</dbReference>
<dbReference type="Pfam" id="PF00179">
    <property type="entry name" value="UQ_con"/>
    <property type="match status" value="1"/>
</dbReference>
<dbReference type="CDD" id="cd23802">
    <property type="entry name" value="UBCc_UBE2Q"/>
    <property type="match status" value="1"/>
</dbReference>
<dbReference type="Proteomes" id="UP001186944">
    <property type="component" value="Unassembled WGS sequence"/>
</dbReference>
<evidence type="ECO:0000259" key="1">
    <source>
        <dbReference type="PROSITE" id="PS50127"/>
    </source>
</evidence>
<reference evidence="2" key="1">
    <citation type="submission" date="2019-08" db="EMBL/GenBank/DDBJ databases">
        <title>The improved chromosome-level genome for the pearl oyster Pinctada fucata martensii using PacBio sequencing and Hi-C.</title>
        <authorList>
            <person name="Zheng Z."/>
        </authorList>
    </citation>
    <scope>NUCLEOTIDE SEQUENCE</scope>
    <source>
        <strain evidence="2">ZZ-2019</strain>
        <tissue evidence="2">Adductor muscle</tissue>
    </source>
</reference>
<protein>
    <recommendedName>
        <fullName evidence="1">UBC core domain-containing protein</fullName>
    </recommendedName>
</protein>
<dbReference type="SUPFAM" id="SSF54495">
    <property type="entry name" value="UBC-like"/>
    <property type="match status" value="2"/>
</dbReference>
<organism evidence="2 3">
    <name type="scientific">Pinctada imbricata</name>
    <name type="common">Atlantic pearl-oyster</name>
    <name type="synonym">Pinctada martensii</name>
    <dbReference type="NCBI Taxonomy" id="66713"/>
    <lineage>
        <taxon>Eukaryota</taxon>
        <taxon>Metazoa</taxon>
        <taxon>Spiralia</taxon>
        <taxon>Lophotrochozoa</taxon>
        <taxon>Mollusca</taxon>
        <taxon>Bivalvia</taxon>
        <taxon>Autobranchia</taxon>
        <taxon>Pteriomorphia</taxon>
        <taxon>Pterioida</taxon>
        <taxon>Pterioidea</taxon>
        <taxon>Pteriidae</taxon>
        <taxon>Pinctada</taxon>
    </lineage>
</organism>
<keyword evidence="3" id="KW-1185">Reference proteome</keyword>
<dbReference type="InterPro" id="IPR000608">
    <property type="entry name" value="UBC"/>
</dbReference>
<dbReference type="EMBL" id="VSWD01000007">
    <property type="protein sequence ID" value="KAK3098899.1"/>
    <property type="molecule type" value="Genomic_DNA"/>
</dbReference>
<evidence type="ECO:0000313" key="3">
    <source>
        <dbReference type="Proteomes" id="UP001186944"/>
    </source>
</evidence>
<dbReference type="SMART" id="SM00212">
    <property type="entry name" value="UBCc"/>
    <property type="match status" value="1"/>
</dbReference>